<dbReference type="InterPro" id="IPR008949">
    <property type="entry name" value="Isoprenoid_synthase_dom_sf"/>
</dbReference>
<protein>
    <submittedName>
        <fullName evidence="4">Geranylgeranyl diphosphate synthase, type I</fullName>
    </submittedName>
</protein>
<dbReference type="CDD" id="cd00685">
    <property type="entry name" value="Trans_IPPS_HT"/>
    <property type="match status" value="1"/>
</dbReference>
<accession>A0A1H3P7D9</accession>
<dbReference type="GO" id="GO:0004659">
    <property type="term" value="F:prenyltransferase activity"/>
    <property type="evidence" value="ECO:0007669"/>
    <property type="project" value="InterPro"/>
</dbReference>
<organism evidence="4 5">
    <name type="scientific">Amycolatopsis xylanica</name>
    <dbReference type="NCBI Taxonomy" id="589385"/>
    <lineage>
        <taxon>Bacteria</taxon>
        <taxon>Bacillati</taxon>
        <taxon>Actinomycetota</taxon>
        <taxon>Actinomycetes</taxon>
        <taxon>Pseudonocardiales</taxon>
        <taxon>Pseudonocardiaceae</taxon>
        <taxon>Amycolatopsis</taxon>
    </lineage>
</organism>
<dbReference type="OrthoDB" id="4497239at2"/>
<keyword evidence="1" id="KW-0479">Metal-binding</keyword>
<keyword evidence="5" id="KW-1185">Reference proteome</keyword>
<dbReference type="SFLD" id="SFLDG01017">
    <property type="entry name" value="Polyprenyl_Transferase_Like"/>
    <property type="match status" value="1"/>
</dbReference>
<dbReference type="EMBL" id="FNON01000008">
    <property type="protein sequence ID" value="SDY97084.1"/>
    <property type="molecule type" value="Genomic_DNA"/>
</dbReference>
<dbReference type="STRING" id="589385.SAMN05421504_10861"/>
<keyword evidence="3" id="KW-0808">Transferase</keyword>
<dbReference type="SFLD" id="SFLDS00005">
    <property type="entry name" value="Isoprenoid_Synthase_Type_I"/>
    <property type="match status" value="1"/>
</dbReference>
<evidence type="ECO:0000256" key="1">
    <source>
        <dbReference type="ARBA" id="ARBA00022723"/>
    </source>
</evidence>
<evidence type="ECO:0000313" key="4">
    <source>
        <dbReference type="EMBL" id="SDY97084.1"/>
    </source>
</evidence>
<name>A0A1H3P7D9_9PSEU</name>
<dbReference type="InterPro" id="IPR000092">
    <property type="entry name" value="Polyprenyl_synt"/>
</dbReference>
<dbReference type="PROSITE" id="PS00444">
    <property type="entry name" value="POLYPRENYL_SYNTHASE_2"/>
    <property type="match status" value="1"/>
</dbReference>
<evidence type="ECO:0000256" key="3">
    <source>
        <dbReference type="RuleBase" id="RU004466"/>
    </source>
</evidence>
<dbReference type="GO" id="GO:0008299">
    <property type="term" value="P:isoprenoid biosynthetic process"/>
    <property type="evidence" value="ECO:0007669"/>
    <property type="project" value="InterPro"/>
</dbReference>
<reference evidence="4 5" key="1">
    <citation type="submission" date="2016-10" db="EMBL/GenBank/DDBJ databases">
        <authorList>
            <person name="de Groot N.N."/>
        </authorList>
    </citation>
    <scope>NUCLEOTIDE SEQUENCE [LARGE SCALE GENOMIC DNA]</scope>
    <source>
        <strain evidence="4 5">CPCC 202699</strain>
    </source>
</reference>
<dbReference type="Proteomes" id="UP000199515">
    <property type="component" value="Unassembled WGS sequence"/>
</dbReference>
<dbReference type="PANTHER" id="PTHR12001:SF71">
    <property type="entry name" value="(2E,6E)-FARNESYL DIPHOSPHATE SYNTHASE"/>
    <property type="match status" value="1"/>
</dbReference>
<dbReference type="SUPFAM" id="SSF48576">
    <property type="entry name" value="Terpenoid synthases"/>
    <property type="match status" value="1"/>
</dbReference>
<dbReference type="RefSeq" id="WP_091295287.1">
    <property type="nucleotide sequence ID" value="NZ_FNON01000008.1"/>
</dbReference>
<comment type="similarity">
    <text evidence="3">Belongs to the FPP/GGPP synthase family.</text>
</comment>
<dbReference type="Gene3D" id="1.10.600.10">
    <property type="entry name" value="Farnesyl Diphosphate Synthase"/>
    <property type="match status" value="1"/>
</dbReference>
<dbReference type="InterPro" id="IPR033749">
    <property type="entry name" value="Polyprenyl_synt_CS"/>
</dbReference>
<evidence type="ECO:0000256" key="2">
    <source>
        <dbReference type="ARBA" id="ARBA00022842"/>
    </source>
</evidence>
<dbReference type="PANTHER" id="PTHR12001">
    <property type="entry name" value="GERANYLGERANYL PYROPHOSPHATE SYNTHASE"/>
    <property type="match status" value="1"/>
</dbReference>
<keyword evidence="2" id="KW-0460">Magnesium</keyword>
<proteinExistence type="inferred from homology"/>
<evidence type="ECO:0000313" key="5">
    <source>
        <dbReference type="Proteomes" id="UP000199515"/>
    </source>
</evidence>
<dbReference type="GO" id="GO:0046872">
    <property type="term" value="F:metal ion binding"/>
    <property type="evidence" value="ECO:0007669"/>
    <property type="project" value="UniProtKB-KW"/>
</dbReference>
<dbReference type="Pfam" id="PF00348">
    <property type="entry name" value="polyprenyl_synt"/>
    <property type="match status" value="1"/>
</dbReference>
<dbReference type="AlphaFoldDB" id="A0A1H3P7D9"/>
<gene>
    <name evidence="4" type="ORF">SAMN05421504_10861</name>
</gene>
<sequence length="341" mass="35373">MTDLRHGPIAVLTTAHAIFERTRVTVAPRLRSTVDKLPGGVRDIAGYHFGWCDERGAPAAATPGKMLRPALTLLCAEAVGAHATQAIEPAVAVELVHNFSLVHDDVMDGDALRRSRPTVWSVFGVPMAILTGDALVVLAMEVLADTPSSATKLAVAMRELIEGQFLDLSFERLATVGLDACLAMAGGKTAALLRCACELGAAHGGGSPSAVNALGRFGWHLGLAFQLVDDLLGIWGDPAVTGKPVLADLVAGKKSLPVAAALASGGRGAEQLAELAAAPPEHRDVLAMAALIERLGGRSWAHSVAEAQVHTALACLDEAGVAPAARDDLIALATLVTERDR</sequence>